<keyword evidence="1" id="KW-1133">Transmembrane helix</keyword>
<keyword evidence="1" id="KW-0812">Transmembrane</keyword>
<dbReference type="Gene3D" id="3.40.50.150">
    <property type="entry name" value="Vaccinia Virus protein VP39"/>
    <property type="match status" value="1"/>
</dbReference>
<name>A0A6P8I904_ACTTE</name>
<accession>A0A6P8I904</accession>
<evidence type="ECO:0000313" key="3">
    <source>
        <dbReference type="RefSeq" id="XP_031563711.1"/>
    </source>
</evidence>
<reference evidence="3" key="1">
    <citation type="submission" date="2025-08" db="UniProtKB">
        <authorList>
            <consortium name="RefSeq"/>
        </authorList>
    </citation>
    <scope>IDENTIFICATION</scope>
    <source>
        <tissue evidence="3">Tentacle</tissue>
    </source>
</reference>
<dbReference type="RefSeq" id="XP_031563711.1">
    <property type="nucleotide sequence ID" value="XM_031707851.1"/>
</dbReference>
<dbReference type="GeneID" id="116299223"/>
<organism evidence="2 3">
    <name type="scientific">Actinia tenebrosa</name>
    <name type="common">Australian red waratah sea anemone</name>
    <dbReference type="NCBI Taxonomy" id="6105"/>
    <lineage>
        <taxon>Eukaryota</taxon>
        <taxon>Metazoa</taxon>
        <taxon>Cnidaria</taxon>
        <taxon>Anthozoa</taxon>
        <taxon>Hexacorallia</taxon>
        <taxon>Actiniaria</taxon>
        <taxon>Actiniidae</taxon>
        <taxon>Actinia</taxon>
    </lineage>
</organism>
<dbReference type="InParanoid" id="A0A6P8I904"/>
<dbReference type="Proteomes" id="UP000515163">
    <property type="component" value="Unplaced"/>
</dbReference>
<gene>
    <name evidence="3" type="primary">LOC116299223</name>
</gene>
<protein>
    <submittedName>
        <fullName evidence="3">Uncharacterized protein LOC116299223</fullName>
    </submittedName>
</protein>
<keyword evidence="2" id="KW-1185">Reference proteome</keyword>
<evidence type="ECO:0000256" key="1">
    <source>
        <dbReference type="SAM" id="Phobius"/>
    </source>
</evidence>
<dbReference type="InterPro" id="IPR029063">
    <property type="entry name" value="SAM-dependent_MTases_sf"/>
</dbReference>
<keyword evidence="1" id="KW-0472">Membrane</keyword>
<dbReference type="AlphaFoldDB" id="A0A6P8I904"/>
<dbReference type="OrthoDB" id="2013972at2759"/>
<sequence>MSKAFYIKLIDLKPNTMRIITNVRIGRLTCILSTIVIVACLFVLSHFTFHASTTHFFNGVKHKFHHWFQKAVFDHNWEDIHCRRKFKNETHVDDSWVQVISEQLNIKDGQAVFDSNTGCNDWIIALRKKFPRLKIGGGHTDPYAVEYAKRLFNDTADTFVIVDKYTGKLQANAPSIMYDHAINYAGLREMSKEAQCTLVGELLRIIKPGGSIYLGHNMEENECKVFEKYTSFVRLPGCYWSDCLKTRTDISDIYYIKESDLYGPHKDIDSCYTAVFIHRRVIINRVKNGPEEIKPKYKEHPKKYYCTPEPTDQGMAQGAKELFDKHMIPAHPRSLAGSLLKYKQSKMPKNDTSN</sequence>
<proteinExistence type="predicted"/>
<dbReference type="SUPFAM" id="SSF53335">
    <property type="entry name" value="S-adenosyl-L-methionine-dependent methyltransferases"/>
    <property type="match status" value="1"/>
</dbReference>
<evidence type="ECO:0000313" key="2">
    <source>
        <dbReference type="Proteomes" id="UP000515163"/>
    </source>
</evidence>
<feature type="transmembrane region" description="Helical" evidence="1">
    <location>
        <begin position="28"/>
        <end position="49"/>
    </location>
</feature>
<dbReference type="KEGG" id="aten:116299223"/>